<evidence type="ECO:0000313" key="9">
    <source>
        <dbReference type="Proteomes" id="UP000004931"/>
    </source>
</evidence>
<proteinExistence type="predicted"/>
<name>A0YA64_9GAMM</name>
<dbReference type="AlphaFoldDB" id="A0YA64"/>
<evidence type="ECO:0000256" key="5">
    <source>
        <dbReference type="ARBA" id="ARBA00022842"/>
    </source>
</evidence>
<dbReference type="PROSITE" id="PS51462">
    <property type="entry name" value="NUDIX"/>
    <property type="match status" value="1"/>
</dbReference>
<dbReference type="GO" id="GO:0016818">
    <property type="term" value="F:hydrolase activity, acting on acid anhydrides, in phosphorus-containing anhydrides"/>
    <property type="evidence" value="ECO:0007669"/>
    <property type="project" value="InterPro"/>
</dbReference>
<evidence type="ECO:0000256" key="2">
    <source>
        <dbReference type="ARBA" id="ARBA00001946"/>
    </source>
</evidence>
<keyword evidence="4 8" id="KW-0378">Hydrolase</keyword>
<comment type="cofactor">
    <cofactor evidence="2">
        <name>Mg(2+)</name>
        <dbReference type="ChEBI" id="CHEBI:18420"/>
    </cofactor>
</comment>
<keyword evidence="9" id="KW-1185">Reference proteome</keyword>
<dbReference type="GO" id="GO:0046872">
    <property type="term" value="F:metal ion binding"/>
    <property type="evidence" value="ECO:0007669"/>
    <property type="project" value="UniProtKB-KW"/>
</dbReference>
<keyword evidence="5" id="KW-0460">Magnesium</keyword>
<dbReference type="CDD" id="cd18870">
    <property type="entry name" value="NUDIX_AcylCoAdiphos_Nudt19"/>
    <property type="match status" value="1"/>
</dbReference>
<accession>A0YA64</accession>
<dbReference type="InterPro" id="IPR039121">
    <property type="entry name" value="NUDT19"/>
</dbReference>
<comment type="cofactor">
    <cofactor evidence="1">
        <name>Mn(2+)</name>
        <dbReference type="ChEBI" id="CHEBI:29035"/>
    </cofactor>
</comment>
<comment type="caution">
    <text evidence="8">The sequence shown here is derived from an EMBL/GenBank/DDBJ whole genome shotgun (WGS) entry which is preliminary data.</text>
</comment>
<sequence>MSDREKRIPATPVPAATILMLRDGDKGLEVFMVVRHHQIDFASGALVFPGGKVASSDADVRSQCTGVDGLDDGELGLRVGAIREAFEECGILLARPADSSELIDGKRLEGLEHYRKPLADGDMTIKEFLDAENLILACETLHHFAHWVTPMMMPKRFDTHFYLALAPDDHLALHDGHESVDSIWIDPQQALDEAAAGTRTVIFPTRLNIELLAQSKSSASAIEDTDNRTIVSVEPWVESREDGKFLCIPKEAGYLISEEKMP</sequence>
<evidence type="ECO:0000256" key="3">
    <source>
        <dbReference type="ARBA" id="ARBA00022723"/>
    </source>
</evidence>
<protein>
    <submittedName>
        <fullName evidence="8">NUDIX hydrolase</fullName>
    </submittedName>
</protein>
<dbReference type="PANTHER" id="PTHR12318">
    <property type="entry name" value="TESTOSTERONE-REGULATED PROTEIN RP2"/>
    <property type="match status" value="1"/>
</dbReference>
<dbReference type="InterPro" id="IPR015797">
    <property type="entry name" value="NUDIX_hydrolase-like_dom_sf"/>
</dbReference>
<keyword evidence="3" id="KW-0479">Metal-binding</keyword>
<gene>
    <name evidence="8" type="ORF">GP2143_17221</name>
</gene>
<dbReference type="eggNOG" id="COG0494">
    <property type="taxonomic scope" value="Bacteria"/>
</dbReference>
<dbReference type="STRING" id="247633.GP2143_17221"/>
<dbReference type="Proteomes" id="UP000004931">
    <property type="component" value="Unassembled WGS sequence"/>
</dbReference>
<reference evidence="8 9" key="1">
    <citation type="journal article" date="2010" name="J. Bacteriol.">
        <title>Genome sequence of the oligotrophic marine Gammaproteobacterium HTCC2143, isolated from the Oregon Coast.</title>
        <authorList>
            <person name="Oh H.M."/>
            <person name="Kang I."/>
            <person name="Ferriera S."/>
            <person name="Giovannoni S.J."/>
            <person name="Cho J.C."/>
        </authorList>
    </citation>
    <scope>NUCLEOTIDE SEQUENCE [LARGE SCALE GENOMIC DNA]</scope>
    <source>
        <strain evidence="8 9">HTCC2143</strain>
    </source>
</reference>
<dbReference type="OrthoDB" id="9788263at2"/>
<evidence type="ECO:0000256" key="4">
    <source>
        <dbReference type="ARBA" id="ARBA00022801"/>
    </source>
</evidence>
<evidence type="ECO:0000313" key="8">
    <source>
        <dbReference type="EMBL" id="EAW33018.1"/>
    </source>
</evidence>
<evidence type="ECO:0000256" key="6">
    <source>
        <dbReference type="ARBA" id="ARBA00023211"/>
    </source>
</evidence>
<dbReference type="PANTHER" id="PTHR12318:SF0">
    <property type="entry name" value="ACYL-COENZYME A DIPHOSPHATASE NUDT19"/>
    <property type="match status" value="1"/>
</dbReference>
<evidence type="ECO:0000259" key="7">
    <source>
        <dbReference type="PROSITE" id="PS51462"/>
    </source>
</evidence>
<organism evidence="8 9">
    <name type="scientific">marine gamma proteobacterium HTCC2143</name>
    <dbReference type="NCBI Taxonomy" id="247633"/>
    <lineage>
        <taxon>Bacteria</taxon>
        <taxon>Pseudomonadati</taxon>
        <taxon>Pseudomonadota</taxon>
        <taxon>Gammaproteobacteria</taxon>
        <taxon>Cellvibrionales</taxon>
        <taxon>Spongiibacteraceae</taxon>
        <taxon>BD1-7 clade</taxon>
    </lineage>
</organism>
<keyword evidence="6" id="KW-0464">Manganese</keyword>
<evidence type="ECO:0000256" key="1">
    <source>
        <dbReference type="ARBA" id="ARBA00001936"/>
    </source>
</evidence>
<dbReference type="InterPro" id="IPR000086">
    <property type="entry name" value="NUDIX_hydrolase_dom"/>
</dbReference>
<feature type="domain" description="Nudix hydrolase" evidence="7">
    <location>
        <begin position="11"/>
        <end position="207"/>
    </location>
</feature>
<dbReference type="SUPFAM" id="SSF55811">
    <property type="entry name" value="Nudix"/>
    <property type="match status" value="1"/>
</dbReference>
<dbReference type="EMBL" id="AAVT01000001">
    <property type="protein sequence ID" value="EAW33018.1"/>
    <property type="molecule type" value="Genomic_DNA"/>
</dbReference>
<dbReference type="Gene3D" id="3.90.79.10">
    <property type="entry name" value="Nucleoside Triphosphate Pyrophosphohydrolase"/>
    <property type="match status" value="1"/>
</dbReference>